<evidence type="ECO:0000313" key="2">
    <source>
        <dbReference type="EMBL" id="GBO35432.1"/>
    </source>
</evidence>
<dbReference type="Proteomes" id="UP000499080">
    <property type="component" value="Unassembled WGS sequence"/>
</dbReference>
<feature type="compositionally biased region" description="Polar residues" evidence="1">
    <location>
        <begin position="152"/>
        <end position="176"/>
    </location>
</feature>
<proteinExistence type="predicted"/>
<organism evidence="2 3">
    <name type="scientific">Araneus ventricosus</name>
    <name type="common">Orbweaver spider</name>
    <name type="synonym">Epeira ventricosa</name>
    <dbReference type="NCBI Taxonomy" id="182803"/>
    <lineage>
        <taxon>Eukaryota</taxon>
        <taxon>Metazoa</taxon>
        <taxon>Ecdysozoa</taxon>
        <taxon>Arthropoda</taxon>
        <taxon>Chelicerata</taxon>
        <taxon>Arachnida</taxon>
        <taxon>Araneae</taxon>
        <taxon>Araneomorphae</taxon>
        <taxon>Entelegynae</taxon>
        <taxon>Araneoidea</taxon>
        <taxon>Araneidae</taxon>
        <taxon>Araneus</taxon>
    </lineage>
</organism>
<protein>
    <submittedName>
        <fullName evidence="2">Uncharacterized protein</fullName>
    </submittedName>
</protein>
<accession>A0A4Y2WG73</accession>
<feature type="region of interest" description="Disordered" evidence="1">
    <location>
        <begin position="152"/>
        <end position="193"/>
    </location>
</feature>
<keyword evidence="3" id="KW-1185">Reference proteome</keyword>
<gene>
    <name evidence="2" type="ORF">AVEN_129346_1</name>
</gene>
<evidence type="ECO:0000256" key="1">
    <source>
        <dbReference type="SAM" id="MobiDB-lite"/>
    </source>
</evidence>
<sequence>MDSPLPAETETPEGSSAMMDFTVEDDSMRCAHLSQLMENEKEARSMMVSLAKYRSEKENGSPFWIELGNDLQKRQMELDNIKSEVSAFGSCPVVNCAVHVRNSNRSNHKRSLTNESDGNPEFPKLTRTSVKSNRKLVNDFQLPSKRLTAKTNVVPNDNSNLNVGTTSDNRFSNLPSDVNDDGEASQNQALTRKPPPIMLKRQENFTAQLKCINENFGPVVAKSGGIFIKLYPKDPEEHAKLTRFLTDKQMEYYVIVPKWERPIKVVI</sequence>
<comment type="caution">
    <text evidence="2">The sequence shown here is derived from an EMBL/GenBank/DDBJ whole genome shotgun (WGS) entry which is preliminary data.</text>
</comment>
<dbReference type="AlphaFoldDB" id="A0A4Y2WG73"/>
<dbReference type="EMBL" id="BGPR01059403">
    <property type="protein sequence ID" value="GBO35432.1"/>
    <property type="molecule type" value="Genomic_DNA"/>
</dbReference>
<reference evidence="2 3" key="1">
    <citation type="journal article" date="2019" name="Sci. Rep.">
        <title>Orb-weaving spider Araneus ventricosus genome elucidates the spidroin gene catalogue.</title>
        <authorList>
            <person name="Kono N."/>
            <person name="Nakamura H."/>
            <person name="Ohtoshi R."/>
            <person name="Moran D.A.P."/>
            <person name="Shinohara A."/>
            <person name="Yoshida Y."/>
            <person name="Fujiwara M."/>
            <person name="Mori M."/>
            <person name="Tomita M."/>
            <person name="Arakawa K."/>
        </authorList>
    </citation>
    <scope>NUCLEOTIDE SEQUENCE [LARGE SCALE GENOMIC DNA]</scope>
</reference>
<name>A0A4Y2WG73_ARAVE</name>
<evidence type="ECO:0000313" key="3">
    <source>
        <dbReference type="Proteomes" id="UP000499080"/>
    </source>
</evidence>